<evidence type="ECO:0000259" key="7">
    <source>
        <dbReference type="SMART" id="SM00382"/>
    </source>
</evidence>
<dbReference type="Pfam" id="PF00004">
    <property type="entry name" value="AAA"/>
    <property type="match status" value="1"/>
</dbReference>
<dbReference type="CDD" id="cd19510">
    <property type="entry name" value="RecA-like_BCS1"/>
    <property type="match status" value="1"/>
</dbReference>
<evidence type="ECO:0000313" key="8">
    <source>
        <dbReference type="EMBL" id="KAI3932667.1"/>
    </source>
</evidence>
<comment type="cofactor">
    <cofactor evidence="1">
        <name>Mg(2+)</name>
        <dbReference type="ChEBI" id="CHEBI:18420"/>
    </cofactor>
</comment>
<dbReference type="Proteomes" id="UP001202328">
    <property type="component" value="Unassembled WGS sequence"/>
</dbReference>
<dbReference type="GO" id="GO:0016887">
    <property type="term" value="F:ATP hydrolysis activity"/>
    <property type="evidence" value="ECO:0007669"/>
    <property type="project" value="InterPro"/>
</dbReference>
<dbReference type="Gene3D" id="3.40.50.300">
    <property type="entry name" value="P-loop containing nucleotide triphosphate hydrolases"/>
    <property type="match status" value="1"/>
</dbReference>
<dbReference type="InterPro" id="IPR027417">
    <property type="entry name" value="P-loop_NTPase"/>
</dbReference>
<comment type="catalytic activity">
    <reaction evidence="4">
        <text>ATP + H2O = ADP + phosphate + H(+)</text>
        <dbReference type="Rhea" id="RHEA:13065"/>
        <dbReference type="ChEBI" id="CHEBI:15377"/>
        <dbReference type="ChEBI" id="CHEBI:15378"/>
        <dbReference type="ChEBI" id="CHEBI:30616"/>
        <dbReference type="ChEBI" id="CHEBI:43474"/>
        <dbReference type="ChEBI" id="CHEBI:456216"/>
    </reaction>
</comment>
<dbReference type="InterPro" id="IPR003959">
    <property type="entry name" value="ATPase_AAA_core"/>
</dbReference>
<keyword evidence="3" id="KW-0460">Magnesium</keyword>
<dbReference type="PROSITE" id="PS00674">
    <property type="entry name" value="AAA"/>
    <property type="match status" value="1"/>
</dbReference>
<dbReference type="SMART" id="SM00382">
    <property type="entry name" value="AAA"/>
    <property type="match status" value="1"/>
</dbReference>
<feature type="domain" description="AAA+ ATPase" evidence="7">
    <location>
        <begin position="254"/>
        <end position="404"/>
    </location>
</feature>
<protein>
    <recommendedName>
        <fullName evidence="7">AAA+ ATPase domain-containing protein</fullName>
    </recommendedName>
</protein>
<proteinExistence type="inferred from homology"/>
<name>A0AAD4T2G0_9MAGN</name>
<gene>
    <name evidence="8" type="ORF">MKW98_012638</name>
</gene>
<feature type="compositionally biased region" description="Acidic residues" evidence="6">
    <location>
        <begin position="530"/>
        <end position="545"/>
    </location>
</feature>
<evidence type="ECO:0000313" key="9">
    <source>
        <dbReference type="Proteomes" id="UP001202328"/>
    </source>
</evidence>
<dbReference type="Pfam" id="PF25568">
    <property type="entry name" value="AAA_lid_At3g28540"/>
    <property type="match status" value="1"/>
</dbReference>
<evidence type="ECO:0000256" key="4">
    <source>
        <dbReference type="ARBA" id="ARBA00049360"/>
    </source>
</evidence>
<dbReference type="InterPro" id="IPR025753">
    <property type="entry name" value="AAA_N_dom"/>
</dbReference>
<feature type="compositionally biased region" description="Basic and acidic residues" evidence="6">
    <location>
        <begin position="499"/>
        <end position="529"/>
    </location>
</feature>
<evidence type="ECO:0000256" key="6">
    <source>
        <dbReference type="SAM" id="MobiDB-lite"/>
    </source>
</evidence>
<keyword evidence="5" id="KW-0547">Nucleotide-binding</keyword>
<dbReference type="InterPro" id="IPR058017">
    <property type="entry name" value="At3g28540-like_C"/>
</dbReference>
<dbReference type="InterPro" id="IPR003593">
    <property type="entry name" value="AAA+_ATPase"/>
</dbReference>
<sequence>MPGMGSFFDWRSMGSLYATLMFIRTALRELLPPEIYCFLKTHLARIFNFHSRNTLTIQIEEYDNGNFMNDIFTSIQTYLSSKCFSSSTNVLKLARLRNSQTLNYNMVPNQTLTDTYEGVKFKWTFLVSSTESCTFRRSSSSYENSTKINRYFELCFDEKKKEFVHGKYLPYVMRQAEEYKFKNRGKLLYTNSAGEGSGHVSAHSSSVWSQVSYFKHPSTFDTIAIDPVLKEEIKGDLEKFVSRKDYYTRVGRSWKRGYLLYGPPGTGKTSMIAAIANFLEFDIYDIELTAVKSNSQLRKLLIATTSKSVIVIEDIDCSLDLANRNVKQNVYPGEKKVGVNFQGDTTSTGSSLSLSGLLNFVDGLWSSCSGERLIIFTTNHKEKLDPALLRPGRMDKHINLSFCGYSAFKILVKNYLLIEEHEKMKEVEELIELVKMTPADVAEFLMSCDDDAEVGVTNVVKEVKKRLKLINIEDLNDEMRKQVALLIKEEQEKEELDGHEEMKQRLLRDDKQEMEKQAKEEEKDNAEDKDHEEEVEEEDDSDEDLKDLVAEDRAQLLI</sequence>
<dbReference type="PANTHER" id="PTHR23070">
    <property type="entry name" value="BCS1 AAA-TYPE ATPASE"/>
    <property type="match status" value="1"/>
</dbReference>
<dbReference type="InterPro" id="IPR050747">
    <property type="entry name" value="Mitochondrial_chaperone_BCS1"/>
</dbReference>
<comment type="similarity">
    <text evidence="2">Belongs to the AAA ATPase family. BCS1 subfamily.</text>
</comment>
<reference evidence="8" key="1">
    <citation type="submission" date="2022-04" db="EMBL/GenBank/DDBJ databases">
        <title>A functionally conserved STORR gene fusion in Papaver species that diverged 16.8 million years ago.</title>
        <authorList>
            <person name="Catania T."/>
        </authorList>
    </citation>
    <scope>NUCLEOTIDE SEQUENCE</scope>
    <source>
        <strain evidence="8">S-188037</strain>
    </source>
</reference>
<organism evidence="8 9">
    <name type="scientific">Papaver atlanticum</name>
    <dbReference type="NCBI Taxonomy" id="357466"/>
    <lineage>
        <taxon>Eukaryota</taxon>
        <taxon>Viridiplantae</taxon>
        <taxon>Streptophyta</taxon>
        <taxon>Embryophyta</taxon>
        <taxon>Tracheophyta</taxon>
        <taxon>Spermatophyta</taxon>
        <taxon>Magnoliopsida</taxon>
        <taxon>Ranunculales</taxon>
        <taxon>Papaveraceae</taxon>
        <taxon>Papaveroideae</taxon>
        <taxon>Papaver</taxon>
    </lineage>
</organism>
<dbReference type="Gene3D" id="6.10.280.40">
    <property type="match status" value="1"/>
</dbReference>
<keyword evidence="9" id="KW-1185">Reference proteome</keyword>
<evidence type="ECO:0000256" key="5">
    <source>
        <dbReference type="RuleBase" id="RU003651"/>
    </source>
</evidence>
<dbReference type="SUPFAM" id="SSF52540">
    <property type="entry name" value="P-loop containing nucleoside triphosphate hydrolases"/>
    <property type="match status" value="1"/>
</dbReference>
<dbReference type="InterPro" id="IPR003960">
    <property type="entry name" value="ATPase_AAA_CS"/>
</dbReference>
<comment type="caution">
    <text evidence="8">The sequence shown here is derived from an EMBL/GenBank/DDBJ whole genome shotgun (WGS) entry which is preliminary data.</text>
</comment>
<evidence type="ECO:0000256" key="3">
    <source>
        <dbReference type="ARBA" id="ARBA00022842"/>
    </source>
</evidence>
<dbReference type="GO" id="GO:0005524">
    <property type="term" value="F:ATP binding"/>
    <property type="evidence" value="ECO:0007669"/>
    <property type="project" value="UniProtKB-KW"/>
</dbReference>
<evidence type="ECO:0000256" key="1">
    <source>
        <dbReference type="ARBA" id="ARBA00001946"/>
    </source>
</evidence>
<feature type="region of interest" description="Disordered" evidence="6">
    <location>
        <begin position="493"/>
        <end position="547"/>
    </location>
</feature>
<dbReference type="GO" id="GO:0006950">
    <property type="term" value="P:response to stress"/>
    <property type="evidence" value="ECO:0007669"/>
    <property type="project" value="UniProtKB-ARBA"/>
</dbReference>
<evidence type="ECO:0000256" key="2">
    <source>
        <dbReference type="ARBA" id="ARBA00007448"/>
    </source>
</evidence>
<keyword evidence="5" id="KW-0067">ATP-binding</keyword>
<dbReference type="AlphaFoldDB" id="A0AAD4T2G0"/>
<accession>A0AAD4T2G0</accession>
<dbReference type="EMBL" id="JAJJMB010006998">
    <property type="protein sequence ID" value="KAI3932667.1"/>
    <property type="molecule type" value="Genomic_DNA"/>
</dbReference>
<dbReference type="Pfam" id="PF14363">
    <property type="entry name" value="AAA_assoc"/>
    <property type="match status" value="1"/>
</dbReference>